<feature type="chain" id="PRO_5018344335" description="Chaperone SurA" evidence="7">
    <location>
        <begin position="26"/>
        <end position="441"/>
    </location>
</feature>
<dbReference type="InParanoid" id="A0A3N0VH77"/>
<reference evidence="9 10" key="1">
    <citation type="submission" date="2018-10" db="EMBL/GenBank/DDBJ databases">
        <authorList>
            <person name="Chen W.-M."/>
        </authorList>
    </citation>
    <scope>NUCLEOTIDE SEQUENCE [LARGE SCALE GENOMIC DNA]</scope>
    <source>
        <strain evidence="9 10">THS-13</strain>
    </source>
</reference>
<dbReference type="GO" id="GO:0003755">
    <property type="term" value="F:peptidyl-prolyl cis-trans isomerase activity"/>
    <property type="evidence" value="ECO:0007669"/>
    <property type="project" value="UniProtKB-UniRule"/>
</dbReference>
<dbReference type="GO" id="GO:0043165">
    <property type="term" value="P:Gram-negative-bacterium-type cell outer membrane assembly"/>
    <property type="evidence" value="ECO:0007669"/>
    <property type="project" value="InterPro"/>
</dbReference>
<organism evidence="9 10">
    <name type="scientific">Stagnimonas aquatica</name>
    <dbReference type="NCBI Taxonomy" id="2689987"/>
    <lineage>
        <taxon>Bacteria</taxon>
        <taxon>Pseudomonadati</taxon>
        <taxon>Pseudomonadota</taxon>
        <taxon>Gammaproteobacteria</taxon>
        <taxon>Nevskiales</taxon>
        <taxon>Nevskiaceae</taxon>
        <taxon>Stagnimonas</taxon>
    </lineage>
</organism>
<dbReference type="InterPro" id="IPR050280">
    <property type="entry name" value="OMP_Chaperone_SurA"/>
</dbReference>
<evidence type="ECO:0000313" key="10">
    <source>
        <dbReference type="Proteomes" id="UP000282106"/>
    </source>
</evidence>
<accession>A0A3N0VH77</accession>
<dbReference type="RefSeq" id="WP_123211098.1">
    <property type="nucleotide sequence ID" value="NZ_RJVO01000002.1"/>
</dbReference>
<dbReference type="InterPro" id="IPR000297">
    <property type="entry name" value="PPIase_PpiC"/>
</dbReference>
<dbReference type="GO" id="GO:0030288">
    <property type="term" value="C:outer membrane-bounded periplasmic space"/>
    <property type="evidence" value="ECO:0007669"/>
    <property type="project" value="InterPro"/>
</dbReference>
<dbReference type="Gene3D" id="3.10.50.40">
    <property type="match status" value="2"/>
</dbReference>
<dbReference type="InterPro" id="IPR027304">
    <property type="entry name" value="Trigger_fact/SurA_dom_sf"/>
</dbReference>
<protein>
    <recommendedName>
        <fullName evidence="7">Chaperone SurA</fullName>
    </recommendedName>
    <alternativeName>
        <fullName evidence="7">Peptidyl-prolyl cis-trans isomerase SurA</fullName>
        <shortName evidence="7">PPIase SurA</shortName>
        <ecNumber evidence="7">5.2.1.8</ecNumber>
    </alternativeName>
    <alternativeName>
        <fullName evidence="7">Rotamase SurA</fullName>
    </alternativeName>
</protein>
<dbReference type="GO" id="GO:0050821">
    <property type="term" value="P:protein stabilization"/>
    <property type="evidence" value="ECO:0007669"/>
    <property type="project" value="InterPro"/>
</dbReference>
<evidence type="ECO:0000256" key="1">
    <source>
        <dbReference type="ARBA" id="ARBA00022729"/>
    </source>
</evidence>
<dbReference type="Pfam" id="PF09312">
    <property type="entry name" value="SurA_N"/>
    <property type="match status" value="1"/>
</dbReference>
<name>A0A3N0VH77_9GAMM</name>
<dbReference type="PROSITE" id="PS50198">
    <property type="entry name" value="PPIC_PPIASE_2"/>
    <property type="match status" value="2"/>
</dbReference>
<comment type="domain">
    <text evidence="7">The PPIase activity resides only in the second parvulin domain. The N-terminal region and the C-terminal tail are necessary and sufficient for the chaperone activity of SurA. The PPIase activity is dispensable for SurA to function as a chaperone. The N-terminal region and the C-terminal tail are also required for porin recognition.</text>
</comment>
<proteinExistence type="inferred from homology"/>
<dbReference type="InterPro" id="IPR023058">
    <property type="entry name" value="PPIase_PpiC_CS"/>
</dbReference>
<feature type="signal peptide" evidence="7">
    <location>
        <begin position="1"/>
        <end position="25"/>
    </location>
</feature>
<evidence type="ECO:0000256" key="2">
    <source>
        <dbReference type="ARBA" id="ARBA00022737"/>
    </source>
</evidence>
<dbReference type="Pfam" id="PF00639">
    <property type="entry name" value="Rotamase"/>
    <property type="match status" value="1"/>
</dbReference>
<keyword evidence="10" id="KW-1185">Reference proteome</keyword>
<evidence type="ECO:0000256" key="5">
    <source>
        <dbReference type="ARBA" id="ARBA00023186"/>
    </source>
</evidence>
<comment type="function">
    <text evidence="7">Chaperone involved in the correct folding and assembly of outer membrane proteins. Recognizes specific patterns of aromatic residues and the orientation of their side chains, which are found more frequently in integral outer membrane proteins. May act in both early periplasmic and late outer membrane-associated steps of protein maturation.</text>
</comment>
<dbReference type="PANTHER" id="PTHR47637">
    <property type="entry name" value="CHAPERONE SURA"/>
    <property type="match status" value="1"/>
</dbReference>
<comment type="catalytic activity">
    <reaction evidence="7">
        <text>[protein]-peptidylproline (omega=180) = [protein]-peptidylproline (omega=0)</text>
        <dbReference type="Rhea" id="RHEA:16237"/>
        <dbReference type="Rhea" id="RHEA-COMP:10747"/>
        <dbReference type="Rhea" id="RHEA-COMP:10748"/>
        <dbReference type="ChEBI" id="CHEBI:83833"/>
        <dbReference type="ChEBI" id="CHEBI:83834"/>
        <dbReference type="EC" id="5.2.1.8"/>
    </reaction>
</comment>
<feature type="domain" description="PpiC" evidence="8">
    <location>
        <begin position="285"/>
        <end position="384"/>
    </location>
</feature>
<dbReference type="EMBL" id="RJVO01000002">
    <property type="protein sequence ID" value="ROH92055.1"/>
    <property type="molecule type" value="Genomic_DNA"/>
</dbReference>
<comment type="caution">
    <text evidence="9">The sequence shown here is derived from an EMBL/GenBank/DDBJ whole genome shotgun (WGS) entry which is preliminary data.</text>
</comment>
<dbReference type="FunCoup" id="A0A3N0VH77">
    <property type="interactions" value="169"/>
</dbReference>
<evidence type="ECO:0000256" key="4">
    <source>
        <dbReference type="ARBA" id="ARBA00023110"/>
    </source>
</evidence>
<keyword evidence="5 7" id="KW-0143">Chaperone</keyword>
<dbReference type="Gene3D" id="1.10.4030.10">
    <property type="entry name" value="Porin chaperone SurA, peptide-binding domain"/>
    <property type="match status" value="1"/>
</dbReference>
<dbReference type="GO" id="GO:0051082">
    <property type="term" value="F:unfolded protein binding"/>
    <property type="evidence" value="ECO:0007669"/>
    <property type="project" value="UniProtKB-UniRule"/>
</dbReference>
<evidence type="ECO:0000256" key="3">
    <source>
        <dbReference type="ARBA" id="ARBA00022764"/>
    </source>
</evidence>
<evidence type="ECO:0000259" key="8">
    <source>
        <dbReference type="PROSITE" id="PS50198"/>
    </source>
</evidence>
<dbReference type="PROSITE" id="PS01096">
    <property type="entry name" value="PPIC_PPIASE_1"/>
    <property type="match status" value="1"/>
</dbReference>
<dbReference type="SUPFAM" id="SSF54534">
    <property type="entry name" value="FKBP-like"/>
    <property type="match status" value="2"/>
</dbReference>
<evidence type="ECO:0000313" key="9">
    <source>
        <dbReference type="EMBL" id="ROH92055.1"/>
    </source>
</evidence>
<gene>
    <name evidence="7" type="primary">surA</name>
    <name evidence="9" type="ORF">ED208_06705</name>
</gene>
<feature type="domain" description="PpiC" evidence="8">
    <location>
        <begin position="174"/>
        <end position="275"/>
    </location>
</feature>
<dbReference type="SUPFAM" id="SSF109998">
    <property type="entry name" value="Triger factor/SurA peptide-binding domain-like"/>
    <property type="match status" value="1"/>
</dbReference>
<comment type="subcellular location">
    <subcellularLocation>
        <location evidence="7">Periplasm</location>
    </subcellularLocation>
    <text evidence="7">Is capable of associating with the outer membrane.</text>
</comment>
<dbReference type="GO" id="GO:0006457">
    <property type="term" value="P:protein folding"/>
    <property type="evidence" value="ECO:0007669"/>
    <property type="project" value="UniProtKB-UniRule"/>
</dbReference>
<keyword evidence="1 7" id="KW-0732">Signal</keyword>
<sequence precursor="true">MSAPFLSRLRPLLGSLLLLAANAQAAPQPLDRIIAVVNDGVILQSELDRALNMSTAQLRERGITPPREDVLRTQVMERLVTNRLQTQKAAEAGIRIDDRELNEVLNNIAAQNGLTLAAFADAVRKDGLDFLAVREQVRDEVLIARVRQKEVESRVVVTDQDIDLFLANRSAVDDTEYRLSHILVALPEGASAEQREAARAKANGLLARLAKGEDFAQLAAAESDGQQALQGGDLDWRKGSDLPSLFAGVVGKLKQGEVSEVLESAGGYHLIKLAGKRGGGEAQSVTETRAQHILLQANAIRDEDATLAQAQDLAKRLKAGENFDALAKQYSDDPGSKNAGGDLGFQPVGVFVPEFQIRLDQLQPGETSAPFHTQFGWHIARVTERRTRDTTEETRRLKARQAIIARKSAEEYDLWVRRLRDEAYIELRRADGKPAGADAQS</sequence>
<keyword evidence="6 7" id="KW-0413">Isomerase</keyword>
<evidence type="ECO:0000256" key="6">
    <source>
        <dbReference type="ARBA" id="ARBA00023235"/>
    </source>
</evidence>
<dbReference type="AlphaFoldDB" id="A0A3N0VH77"/>
<keyword evidence="4 7" id="KW-0697">Rotamase</keyword>
<dbReference type="Pfam" id="PF13616">
    <property type="entry name" value="Rotamase_3"/>
    <property type="match status" value="1"/>
</dbReference>
<dbReference type="InterPro" id="IPR023034">
    <property type="entry name" value="PPIase_SurA"/>
</dbReference>
<dbReference type="PANTHER" id="PTHR47637:SF1">
    <property type="entry name" value="CHAPERONE SURA"/>
    <property type="match status" value="1"/>
</dbReference>
<dbReference type="Proteomes" id="UP000282106">
    <property type="component" value="Unassembled WGS sequence"/>
</dbReference>
<dbReference type="HAMAP" id="MF_01183">
    <property type="entry name" value="Chaperone_SurA"/>
    <property type="match status" value="1"/>
</dbReference>
<dbReference type="InterPro" id="IPR015391">
    <property type="entry name" value="SurA_N"/>
</dbReference>
<dbReference type="InterPro" id="IPR046357">
    <property type="entry name" value="PPIase_dom_sf"/>
</dbReference>
<dbReference type="EC" id="5.2.1.8" evidence="7"/>
<keyword evidence="2 7" id="KW-0677">Repeat</keyword>
<keyword evidence="3 7" id="KW-0574">Periplasm</keyword>
<evidence type="ECO:0000256" key="7">
    <source>
        <dbReference type="HAMAP-Rule" id="MF_01183"/>
    </source>
</evidence>
<dbReference type="GO" id="GO:0042277">
    <property type="term" value="F:peptide binding"/>
    <property type="evidence" value="ECO:0007669"/>
    <property type="project" value="InterPro"/>
</dbReference>